<dbReference type="AlphaFoldDB" id="A0A0X8HSQ7"/>
<dbReference type="SUPFAM" id="SSF74924">
    <property type="entry name" value="Cap-Gly domain"/>
    <property type="match status" value="1"/>
</dbReference>
<dbReference type="SUPFAM" id="SSF52058">
    <property type="entry name" value="L domain-like"/>
    <property type="match status" value="1"/>
</dbReference>
<dbReference type="PANTHER" id="PTHR46652">
    <property type="entry name" value="LEUCINE-RICH REPEAT AND IQ DOMAIN-CONTAINING PROTEIN 1-RELATED"/>
    <property type="match status" value="1"/>
</dbReference>
<dbReference type="STRING" id="45286.A0A0X8HSQ7"/>
<dbReference type="InterPro" id="IPR050836">
    <property type="entry name" value="SDS22/Internalin_LRR"/>
</dbReference>
<dbReference type="PROSITE" id="PS50245">
    <property type="entry name" value="CAP_GLY_2"/>
    <property type="match status" value="1"/>
</dbReference>
<gene>
    <name evidence="5" type="ORF">AW171_hschr42661</name>
</gene>
<feature type="domain" description="CAP-Gly" evidence="4">
    <location>
        <begin position="34"/>
        <end position="67"/>
    </location>
</feature>
<keyword evidence="6" id="KW-1185">Reference proteome</keyword>
<dbReference type="InterPro" id="IPR036859">
    <property type="entry name" value="CAP-Gly_dom_sf"/>
</dbReference>
<evidence type="ECO:0000313" key="6">
    <source>
        <dbReference type="Proteomes" id="UP000243052"/>
    </source>
</evidence>
<evidence type="ECO:0000256" key="2">
    <source>
        <dbReference type="ARBA" id="ARBA00022737"/>
    </source>
</evidence>
<dbReference type="InterPro" id="IPR001611">
    <property type="entry name" value="Leu-rich_rpt"/>
</dbReference>
<dbReference type="Gene3D" id="3.80.10.10">
    <property type="entry name" value="Ribonuclease Inhibitor"/>
    <property type="match status" value="3"/>
</dbReference>
<dbReference type="InterPro" id="IPR032675">
    <property type="entry name" value="LRR_dom_sf"/>
</dbReference>
<name>A0A0X8HSQ7_9SACH</name>
<sequence>MCYNVGDRLQIGEEIGTVRFIGKIAEWPSETAYGIEWDNITKGKHDGVLNGIRYFTTIVENSGSFLKESYILRRAELTTSLSNALHVKYGDTLSDIAMSFGQKKVESYGFKKLTLMNNELKKLSVVSLSKLSINKVGTIDDIRSFCESCPRVTNLDISYNLFTSFRDILRLVSLANNIITLDASGNVFQNIEYVDLKCLHIKRLILRDCKLDINSLKRILEAFPNLEFLDVSSNLITTIDHFQVPNKLEELDLSQNNICNIPCTLFTPRLTVLRIANNNVTTVEFKNCENLQNLNISRNSIKSWSIVDEINSHCSNLKSLNIIKNPIYEDELEDVNFYQAIARVGSLSVLNGSILPRGLRQDAELYFISKVQNNLLEYDTKSTRWQELLNSYNITDDRKSNHLSNVLEGFFCKLRILLHDQETFEMTVLTSSSVRYLRTIIARKIGTEVLSVDICYSIIPGVKSKFGQEFSPLSNFNITTGTIIYVNVETIS</sequence>
<dbReference type="PANTHER" id="PTHR46652:SF3">
    <property type="entry name" value="LEUCINE-RICH REPEAT-CONTAINING PROTEIN 9"/>
    <property type="match status" value="1"/>
</dbReference>
<dbReference type="InterPro" id="IPR029071">
    <property type="entry name" value="Ubiquitin-like_domsf"/>
</dbReference>
<dbReference type="SMART" id="SM01052">
    <property type="entry name" value="CAP_GLY"/>
    <property type="match status" value="1"/>
</dbReference>
<dbReference type="PROSITE" id="PS51450">
    <property type="entry name" value="LRR"/>
    <property type="match status" value="2"/>
</dbReference>
<protein>
    <submittedName>
        <fullName evidence="5">HDR007Wp</fullName>
    </submittedName>
</protein>
<dbReference type="Pfam" id="PF00560">
    <property type="entry name" value="LRR_1"/>
    <property type="match status" value="1"/>
</dbReference>
<reference evidence="5 6" key="1">
    <citation type="submission" date="2016-01" db="EMBL/GenBank/DDBJ databases">
        <title>Genome sequence of the yeast Holleya sinecauda.</title>
        <authorList>
            <person name="Dietrich F.S."/>
        </authorList>
    </citation>
    <scope>NUCLEOTIDE SEQUENCE [LARGE SCALE GENOMIC DNA]</scope>
    <source>
        <strain evidence="5 6">ATCC 58844</strain>
    </source>
</reference>
<evidence type="ECO:0000256" key="3">
    <source>
        <dbReference type="ARBA" id="ARBA00023186"/>
    </source>
</evidence>
<dbReference type="SUPFAM" id="SSF54236">
    <property type="entry name" value="Ubiquitin-like"/>
    <property type="match status" value="1"/>
</dbReference>
<dbReference type="InterPro" id="IPR000938">
    <property type="entry name" value="CAP-Gly_domain"/>
</dbReference>
<keyword evidence="3" id="KW-0143">Chaperone</keyword>
<dbReference type="EMBL" id="CP014244">
    <property type="protein sequence ID" value="AMD20750.1"/>
    <property type="molecule type" value="Genomic_DNA"/>
</dbReference>
<keyword evidence="2" id="KW-0677">Repeat</keyword>
<keyword evidence="1" id="KW-0433">Leucine-rich repeat</keyword>
<dbReference type="PROSITE" id="PS00845">
    <property type="entry name" value="CAP_GLY_1"/>
    <property type="match status" value="1"/>
</dbReference>
<organism evidence="5 6">
    <name type="scientific">Eremothecium sinecaudum</name>
    <dbReference type="NCBI Taxonomy" id="45286"/>
    <lineage>
        <taxon>Eukaryota</taxon>
        <taxon>Fungi</taxon>
        <taxon>Dikarya</taxon>
        <taxon>Ascomycota</taxon>
        <taxon>Saccharomycotina</taxon>
        <taxon>Saccharomycetes</taxon>
        <taxon>Saccharomycetales</taxon>
        <taxon>Saccharomycetaceae</taxon>
        <taxon>Eremothecium</taxon>
    </lineage>
</organism>
<proteinExistence type="predicted"/>
<dbReference type="Proteomes" id="UP000243052">
    <property type="component" value="Chromosome iv"/>
</dbReference>
<evidence type="ECO:0000256" key="1">
    <source>
        <dbReference type="ARBA" id="ARBA00022614"/>
    </source>
</evidence>
<dbReference type="Pfam" id="PF01302">
    <property type="entry name" value="CAP_GLY"/>
    <property type="match status" value="1"/>
</dbReference>
<evidence type="ECO:0000313" key="5">
    <source>
        <dbReference type="EMBL" id="AMD20750.1"/>
    </source>
</evidence>
<dbReference type="GeneID" id="28724010"/>
<evidence type="ECO:0000259" key="4">
    <source>
        <dbReference type="PROSITE" id="PS50245"/>
    </source>
</evidence>
<accession>A0A0X8HSQ7</accession>
<dbReference type="RefSeq" id="XP_017987746.1">
    <property type="nucleotide sequence ID" value="XM_018132257.1"/>
</dbReference>
<dbReference type="OrthoDB" id="5273213at2759"/>
<dbReference type="Gene3D" id="2.30.30.190">
    <property type="entry name" value="CAP Gly-rich-like domain"/>
    <property type="match status" value="1"/>
</dbReference>